<keyword evidence="3" id="KW-1185">Reference proteome</keyword>
<gene>
    <name evidence="2" type="ORF">BaRGS_00002537</name>
</gene>
<name>A0ABD0M455_9CAEN</name>
<organism evidence="2 3">
    <name type="scientific">Batillaria attramentaria</name>
    <dbReference type="NCBI Taxonomy" id="370345"/>
    <lineage>
        <taxon>Eukaryota</taxon>
        <taxon>Metazoa</taxon>
        <taxon>Spiralia</taxon>
        <taxon>Lophotrochozoa</taxon>
        <taxon>Mollusca</taxon>
        <taxon>Gastropoda</taxon>
        <taxon>Caenogastropoda</taxon>
        <taxon>Sorbeoconcha</taxon>
        <taxon>Cerithioidea</taxon>
        <taxon>Batillariidae</taxon>
        <taxon>Batillaria</taxon>
    </lineage>
</organism>
<feature type="region of interest" description="Disordered" evidence="1">
    <location>
        <begin position="38"/>
        <end position="79"/>
    </location>
</feature>
<reference evidence="2 3" key="1">
    <citation type="journal article" date="2023" name="Sci. Data">
        <title>Genome assembly of the Korean intertidal mud-creeper Batillaria attramentaria.</title>
        <authorList>
            <person name="Patra A.K."/>
            <person name="Ho P.T."/>
            <person name="Jun S."/>
            <person name="Lee S.J."/>
            <person name="Kim Y."/>
            <person name="Won Y.J."/>
        </authorList>
    </citation>
    <scope>NUCLEOTIDE SEQUENCE [LARGE SCALE GENOMIC DNA]</scope>
    <source>
        <strain evidence="2">Wonlab-2016</strain>
    </source>
</reference>
<evidence type="ECO:0000313" key="2">
    <source>
        <dbReference type="EMBL" id="KAK7506425.1"/>
    </source>
</evidence>
<dbReference type="AlphaFoldDB" id="A0ABD0M455"/>
<sequence>MHEACWGGFLQKCLAVHLDGGRALGRCASEPVMGERQREVAVSLPNKWTQETAAADSGDNGRGSGPQQGAWRRAADRSR</sequence>
<dbReference type="Proteomes" id="UP001519460">
    <property type="component" value="Unassembled WGS sequence"/>
</dbReference>
<protein>
    <submittedName>
        <fullName evidence="2">Uncharacterized protein</fullName>
    </submittedName>
</protein>
<evidence type="ECO:0000313" key="3">
    <source>
        <dbReference type="Proteomes" id="UP001519460"/>
    </source>
</evidence>
<dbReference type="EMBL" id="JACVVK020000007">
    <property type="protein sequence ID" value="KAK7506425.1"/>
    <property type="molecule type" value="Genomic_DNA"/>
</dbReference>
<comment type="caution">
    <text evidence="2">The sequence shown here is derived from an EMBL/GenBank/DDBJ whole genome shotgun (WGS) entry which is preliminary data.</text>
</comment>
<accession>A0ABD0M455</accession>
<evidence type="ECO:0000256" key="1">
    <source>
        <dbReference type="SAM" id="MobiDB-lite"/>
    </source>
</evidence>
<proteinExistence type="predicted"/>